<sequence length="56" mass="6020">MNKLLSPKILAFMGGISLIIGRVTGDLLAAIFDLIALITLSLAVVAYFKNKKQNSN</sequence>
<gene>
    <name evidence="2" type="ORF">UT18_C0012G0034</name>
</gene>
<name>A0A0G0LT25_UNCC2</name>
<evidence type="ECO:0000313" key="2">
    <source>
        <dbReference type="EMBL" id="KKQ94182.1"/>
    </source>
</evidence>
<evidence type="ECO:0000256" key="1">
    <source>
        <dbReference type="SAM" id="Phobius"/>
    </source>
</evidence>
<comment type="caution">
    <text evidence="2">The sequence shown here is derived from an EMBL/GenBank/DDBJ whole genome shotgun (WGS) entry which is preliminary data.</text>
</comment>
<feature type="transmembrane region" description="Helical" evidence="1">
    <location>
        <begin position="27"/>
        <end position="48"/>
    </location>
</feature>
<proteinExistence type="predicted"/>
<evidence type="ECO:0000313" key="3">
    <source>
        <dbReference type="Proteomes" id="UP000034207"/>
    </source>
</evidence>
<dbReference type="Proteomes" id="UP000034207">
    <property type="component" value="Unassembled WGS sequence"/>
</dbReference>
<keyword evidence="1" id="KW-1133">Transmembrane helix</keyword>
<organism evidence="2 3">
    <name type="scientific">candidate division CPR2 bacterium GW2011_GWC2_39_10</name>
    <dbReference type="NCBI Taxonomy" id="1618345"/>
    <lineage>
        <taxon>Bacteria</taxon>
        <taxon>Bacteria division CPR2</taxon>
    </lineage>
</organism>
<protein>
    <submittedName>
        <fullName evidence="2">Uncharacterized protein</fullName>
    </submittedName>
</protein>
<accession>A0A0G0LT25</accession>
<keyword evidence="1" id="KW-0812">Transmembrane</keyword>
<dbReference type="AlphaFoldDB" id="A0A0G0LT25"/>
<reference evidence="2 3" key="1">
    <citation type="journal article" date="2015" name="Nature">
        <title>rRNA introns, odd ribosomes, and small enigmatic genomes across a large radiation of phyla.</title>
        <authorList>
            <person name="Brown C.T."/>
            <person name="Hug L.A."/>
            <person name="Thomas B.C."/>
            <person name="Sharon I."/>
            <person name="Castelle C.J."/>
            <person name="Singh A."/>
            <person name="Wilkins M.J."/>
            <person name="Williams K.H."/>
            <person name="Banfield J.F."/>
        </authorList>
    </citation>
    <scope>NUCLEOTIDE SEQUENCE [LARGE SCALE GENOMIC DNA]</scope>
</reference>
<keyword evidence="1" id="KW-0472">Membrane</keyword>
<dbReference type="EMBL" id="LBVV01000012">
    <property type="protein sequence ID" value="KKQ94182.1"/>
    <property type="molecule type" value="Genomic_DNA"/>
</dbReference>